<dbReference type="SMART" id="SM00382">
    <property type="entry name" value="AAA"/>
    <property type="match status" value="1"/>
</dbReference>
<evidence type="ECO:0000256" key="4">
    <source>
        <dbReference type="ARBA" id="ARBA00022840"/>
    </source>
</evidence>
<comment type="similarity">
    <text evidence="1">Belongs to the ABC transporter superfamily.</text>
</comment>
<dbReference type="KEGG" id="bcib:IM45_250"/>
<keyword evidence="2" id="KW-0813">Transport</keyword>
<dbReference type="InterPro" id="IPR027417">
    <property type="entry name" value="P-loop_NTPase"/>
</dbReference>
<dbReference type="PANTHER" id="PTHR42734:SF5">
    <property type="entry name" value="IRON TRANSPORT SYSTEM ATP-BINDING PROTEIN HI_0361-RELATED"/>
    <property type="match status" value="1"/>
</dbReference>
<sequence>MGDYVYVVLSFSTTLFVRSGNAYRCCRPNTYATGTNSSTATMESYYLVIDATMIRLHNLQTGYNGKSISKPVSGRFERGSMTAIIGANGSGKSTLLKTIAGLLPPVGGHLDFGDQKTRPRIGYLPQQIDIDRQFPLKVFEVVAIGCWPATGLLRSINTKQQTLIWQALTRVGLNDKAHCTICSLSNGQFQRMLFARLLVQQAPLVLLDEPFTGIDQQTCSLLITFVHQLHKQGSTIIVVLHDNIIVAKHFPATLMLSQLNYAWGPSADILIKFFTPTPLSVQH</sequence>
<evidence type="ECO:0000259" key="5">
    <source>
        <dbReference type="PROSITE" id="PS50893"/>
    </source>
</evidence>
<proteinExistence type="inferred from homology"/>
<accession>A0A088NA28</accession>
<dbReference type="Gene3D" id="3.40.50.300">
    <property type="entry name" value="P-loop containing nucleotide triphosphate hydrolases"/>
    <property type="match status" value="1"/>
</dbReference>
<organism evidence="6 7">
    <name type="scientific">Candidatus Palibaumannia cicadellinicola</name>
    <dbReference type="NCBI Taxonomy" id="186490"/>
    <lineage>
        <taxon>Bacteria</taxon>
        <taxon>Pseudomonadati</taxon>
        <taxon>Pseudomonadota</taxon>
        <taxon>Gammaproteobacteria</taxon>
        <taxon>Candidatus Palibaumannia</taxon>
    </lineage>
</organism>
<evidence type="ECO:0000256" key="2">
    <source>
        <dbReference type="ARBA" id="ARBA00022448"/>
    </source>
</evidence>
<dbReference type="InterPro" id="IPR003593">
    <property type="entry name" value="AAA+_ATPase"/>
</dbReference>
<keyword evidence="3" id="KW-0547">Nucleotide-binding</keyword>
<dbReference type="SUPFAM" id="SSF52540">
    <property type="entry name" value="P-loop containing nucleoside triphosphate hydrolases"/>
    <property type="match status" value="1"/>
</dbReference>
<dbReference type="PROSITE" id="PS50893">
    <property type="entry name" value="ABC_TRANSPORTER_2"/>
    <property type="match status" value="1"/>
</dbReference>
<dbReference type="CDD" id="cd03235">
    <property type="entry name" value="ABC_Metallic_Cations"/>
    <property type="match status" value="1"/>
</dbReference>
<name>A0A088NA28_9GAMM</name>
<evidence type="ECO:0000256" key="1">
    <source>
        <dbReference type="ARBA" id="ARBA00005417"/>
    </source>
</evidence>
<gene>
    <name evidence="6" type="ORF">IM45_250</name>
</gene>
<dbReference type="Pfam" id="PF00005">
    <property type="entry name" value="ABC_tran"/>
    <property type="match status" value="1"/>
</dbReference>
<dbReference type="Proteomes" id="UP000067325">
    <property type="component" value="Chromosome"/>
</dbReference>
<evidence type="ECO:0000313" key="7">
    <source>
        <dbReference type="Proteomes" id="UP000067325"/>
    </source>
</evidence>
<dbReference type="GO" id="GO:0016887">
    <property type="term" value="F:ATP hydrolysis activity"/>
    <property type="evidence" value="ECO:0007669"/>
    <property type="project" value="InterPro"/>
</dbReference>
<evidence type="ECO:0000313" key="6">
    <source>
        <dbReference type="EMBL" id="AIN47008.1"/>
    </source>
</evidence>
<dbReference type="PANTHER" id="PTHR42734">
    <property type="entry name" value="METAL TRANSPORT SYSTEM ATP-BINDING PROTEIN TM_0124-RELATED"/>
    <property type="match status" value="1"/>
</dbReference>
<protein>
    <submittedName>
        <fullName evidence="6">Zinc ABC transporter, ATP-binding protein ZnuC</fullName>
    </submittedName>
</protein>
<dbReference type="InterPro" id="IPR050153">
    <property type="entry name" value="Metal_Ion_Import_ABC"/>
</dbReference>
<evidence type="ECO:0000256" key="3">
    <source>
        <dbReference type="ARBA" id="ARBA00022741"/>
    </source>
</evidence>
<dbReference type="AlphaFoldDB" id="A0A088NA28"/>
<dbReference type="eggNOG" id="COG1121">
    <property type="taxonomic scope" value="Bacteria"/>
</dbReference>
<dbReference type="EMBL" id="CP008985">
    <property type="protein sequence ID" value="AIN47008.1"/>
    <property type="molecule type" value="Genomic_DNA"/>
</dbReference>
<keyword evidence="4 6" id="KW-0067">ATP-binding</keyword>
<dbReference type="InterPro" id="IPR003439">
    <property type="entry name" value="ABC_transporter-like_ATP-bd"/>
</dbReference>
<dbReference type="GO" id="GO:0005524">
    <property type="term" value="F:ATP binding"/>
    <property type="evidence" value="ECO:0007669"/>
    <property type="project" value="UniProtKB-KW"/>
</dbReference>
<feature type="domain" description="ABC transporter" evidence="5">
    <location>
        <begin position="54"/>
        <end position="283"/>
    </location>
</feature>
<reference evidence="6 7" key="1">
    <citation type="journal article" date="2014" name="MBio">
        <title>Differential genome evolution between companion symbionts in an insect-bacterial symbiosis.</title>
        <authorList>
            <person name="Bennett G.M."/>
            <person name="McCutcheon J.P."/>
            <person name="MacDonald B.R."/>
            <person name="Romanovicz D."/>
            <person name="Moran N.A."/>
        </authorList>
    </citation>
    <scope>NUCLEOTIDE SEQUENCE [LARGE SCALE GENOMIC DNA]</scope>
    <source>
        <strain evidence="6 7">BGSS</strain>
    </source>
</reference>